<sequence>MSPTFPAPLTPGDVVGVTSPSSGVPAELQPRLDVAVQVVRDAGFEVEIGSCMDGSTLVSAPAAERAAEFQRMLVDPSLRAIVPPWGGELAIDVIPLLDWEAIAAAEPTWVVGFSDISTLITPLTLLTGWATVHGQNLLDTPYAIPEGLLGWLDLVQLPVGSTVTQSSPGAYRHGFVDYVEHPEVDEYVLDTPGSWCRLDSLGGDVDVTGRLLGGCIETLSNLAGTRYLDPTPLAAAGDGLIFYVEATGDDAAEICRNLHGMRLSGFFDGASAILVGRTPAPSLETLTQHEAVIDALGSLGVPLLADVECGHIAPYMPLVNGALCRVEHTAETSRLTQTLA</sequence>
<dbReference type="InterPro" id="IPR040449">
    <property type="entry name" value="Peptidase_S66_N"/>
</dbReference>
<dbReference type="PANTHER" id="PTHR30237">
    <property type="entry name" value="MURAMOYLTETRAPEPTIDE CARBOXYPEPTIDASE"/>
    <property type="match status" value="1"/>
</dbReference>
<evidence type="ECO:0000313" key="6">
    <source>
        <dbReference type="EMBL" id="MFC5297476.1"/>
    </source>
</evidence>
<dbReference type="Gene3D" id="3.40.50.10740">
    <property type="entry name" value="Class I glutamine amidotransferase-like"/>
    <property type="match status" value="1"/>
</dbReference>
<dbReference type="InterPro" id="IPR027461">
    <property type="entry name" value="Carboxypeptidase_A_C_sf"/>
</dbReference>
<evidence type="ECO:0000313" key="7">
    <source>
        <dbReference type="Proteomes" id="UP001595937"/>
    </source>
</evidence>
<dbReference type="Pfam" id="PF17676">
    <property type="entry name" value="Peptidase_S66C"/>
    <property type="match status" value="1"/>
</dbReference>
<comment type="similarity">
    <text evidence="1">Belongs to the peptidase S66 family.</text>
</comment>
<dbReference type="InterPro" id="IPR027478">
    <property type="entry name" value="LdcA_N"/>
</dbReference>
<dbReference type="Pfam" id="PF02016">
    <property type="entry name" value="Peptidase_S66"/>
    <property type="match status" value="1"/>
</dbReference>
<dbReference type="EMBL" id="JBHSLN010000021">
    <property type="protein sequence ID" value="MFC5297476.1"/>
    <property type="molecule type" value="Genomic_DNA"/>
</dbReference>
<dbReference type="CDD" id="cd07062">
    <property type="entry name" value="Peptidase_S66_mccF_like"/>
    <property type="match status" value="1"/>
</dbReference>
<accession>A0ABW0FF07</accession>
<dbReference type="InterPro" id="IPR029062">
    <property type="entry name" value="Class_I_gatase-like"/>
</dbReference>
<evidence type="ECO:0000259" key="5">
    <source>
        <dbReference type="Pfam" id="PF17676"/>
    </source>
</evidence>
<evidence type="ECO:0000256" key="3">
    <source>
        <dbReference type="SAM" id="MobiDB-lite"/>
    </source>
</evidence>
<evidence type="ECO:0000256" key="2">
    <source>
        <dbReference type="ARBA" id="ARBA00022801"/>
    </source>
</evidence>
<dbReference type="PIRSF" id="PIRSF028757">
    <property type="entry name" value="LD-carboxypeptidase"/>
    <property type="match status" value="1"/>
</dbReference>
<evidence type="ECO:0000259" key="4">
    <source>
        <dbReference type="Pfam" id="PF02016"/>
    </source>
</evidence>
<name>A0ABW0FF07_9MICO</name>
<dbReference type="Gene3D" id="3.50.30.60">
    <property type="entry name" value="LD-carboxypeptidase A C-terminal domain-like"/>
    <property type="match status" value="1"/>
</dbReference>
<feature type="compositionally biased region" description="Low complexity" evidence="3">
    <location>
        <begin position="11"/>
        <end position="21"/>
    </location>
</feature>
<dbReference type="InterPro" id="IPR003507">
    <property type="entry name" value="S66_fam"/>
</dbReference>
<gene>
    <name evidence="6" type="ORF">ACFPK8_08130</name>
</gene>
<dbReference type="Proteomes" id="UP001595937">
    <property type="component" value="Unassembled WGS sequence"/>
</dbReference>
<comment type="caution">
    <text evidence="6">The sequence shown here is derived from an EMBL/GenBank/DDBJ whole genome shotgun (WGS) entry which is preliminary data.</text>
</comment>
<dbReference type="SUPFAM" id="SSF52317">
    <property type="entry name" value="Class I glutamine amidotransferase-like"/>
    <property type="match status" value="1"/>
</dbReference>
<dbReference type="GeneID" id="303298171"/>
<organism evidence="6 7">
    <name type="scientific">Brachybacterium tyrofermentans</name>
    <dbReference type="NCBI Taxonomy" id="47848"/>
    <lineage>
        <taxon>Bacteria</taxon>
        <taxon>Bacillati</taxon>
        <taxon>Actinomycetota</taxon>
        <taxon>Actinomycetes</taxon>
        <taxon>Micrococcales</taxon>
        <taxon>Dermabacteraceae</taxon>
        <taxon>Brachybacterium</taxon>
    </lineage>
</organism>
<dbReference type="PANTHER" id="PTHR30237:SF5">
    <property type="entry name" value="CARBOXYPEPTIDASE VC_A0337-RELATED"/>
    <property type="match status" value="1"/>
</dbReference>
<dbReference type="InterPro" id="IPR040921">
    <property type="entry name" value="Peptidase_S66C"/>
</dbReference>
<feature type="region of interest" description="Disordered" evidence="3">
    <location>
        <begin position="1"/>
        <end position="21"/>
    </location>
</feature>
<protein>
    <submittedName>
        <fullName evidence="6">S66 peptidase family protein</fullName>
    </submittedName>
</protein>
<dbReference type="RefSeq" id="WP_343925136.1">
    <property type="nucleotide sequence ID" value="NZ_BAAAIR010000044.1"/>
</dbReference>
<evidence type="ECO:0000256" key="1">
    <source>
        <dbReference type="ARBA" id="ARBA00010233"/>
    </source>
</evidence>
<keyword evidence="7" id="KW-1185">Reference proteome</keyword>
<dbReference type="SUPFAM" id="SSF141986">
    <property type="entry name" value="LD-carboxypeptidase A C-terminal domain-like"/>
    <property type="match status" value="1"/>
</dbReference>
<feature type="domain" description="LD-carboxypeptidase C-terminal" evidence="5">
    <location>
        <begin position="208"/>
        <end position="326"/>
    </location>
</feature>
<reference evidence="7" key="1">
    <citation type="journal article" date="2019" name="Int. J. Syst. Evol. Microbiol.">
        <title>The Global Catalogue of Microorganisms (GCM) 10K type strain sequencing project: providing services to taxonomists for standard genome sequencing and annotation.</title>
        <authorList>
            <consortium name="The Broad Institute Genomics Platform"/>
            <consortium name="The Broad Institute Genome Sequencing Center for Infectious Disease"/>
            <person name="Wu L."/>
            <person name="Ma J."/>
        </authorList>
    </citation>
    <scope>NUCLEOTIDE SEQUENCE [LARGE SCALE GENOMIC DNA]</scope>
    <source>
        <strain evidence="7">CGMCC 1.16455</strain>
    </source>
</reference>
<keyword evidence="2" id="KW-0378">Hydrolase</keyword>
<proteinExistence type="inferred from homology"/>
<feature type="domain" description="LD-carboxypeptidase N-terminal" evidence="4">
    <location>
        <begin position="15"/>
        <end position="134"/>
    </location>
</feature>